<accession>A0A916QY26</accession>
<dbReference type="NCBIfam" id="NF010068">
    <property type="entry name" value="PRK13548.1"/>
    <property type="match status" value="1"/>
</dbReference>
<dbReference type="Proteomes" id="UP000628017">
    <property type="component" value="Unassembled WGS sequence"/>
</dbReference>
<dbReference type="Pfam" id="PF00005">
    <property type="entry name" value="ABC_tran"/>
    <property type="match status" value="1"/>
</dbReference>
<keyword evidence="4" id="KW-1278">Translocase</keyword>
<dbReference type="PANTHER" id="PTHR42794:SF1">
    <property type="entry name" value="HEMIN IMPORT ATP-BINDING PROTEIN HMUV"/>
    <property type="match status" value="1"/>
</dbReference>
<evidence type="ECO:0000256" key="5">
    <source>
        <dbReference type="ARBA" id="ARBA00037066"/>
    </source>
</evidence>
<dbReference type="GO" id="GO:0016887">
    <property type="term" value="F:ATP hydrolysis activity"/>
    <property type="evidence" value="ECO:0007669"/>
    <property type="project" value="InterPro"/>
</dbReference>
<dbReference type="Gene3D" id="3.40.50.300">
    <property type="entry name" value="P-loop containing nucleotide triphosphate hydrolases"/>
    <property type="match status" value="1"/>
</dbReference>
<proteinExistence type="predicted"/>
<organism evidence="7 8">
    <name type="scientific">Neptunicoccus cionae</name>
    <dbReference type="NCBI Taxonomy" id="2035344"/>
    <lineage>
        <taxon>Bacteria</taxon>
        <taxon>Pseudomonadati</taxon>
        <taxon>Pseudomonadota</taxon>
        <taxon>Alphaproteobacteria</taxon>
        <taxon>Rhodobacterales</taxon>
        <taxon>Paracoccaceae</taxon>
        <taxon>Neptunicoccus</taxon>
    </lineage>
</organism>
<evidence type="ECO:0000256" key="1">
    <source>
        <dbReference type="ARBA" id="ARBA00022448"/>
    </source>
</evidence>
<dbReference type="SUPFAM" id="SSF52540">
    <property type="entry name" value="P-loop containing nucleoside triphosphate hydrolases"/>
    <property type="match status" value="1"/>
</dbReference>
<dbReference type="InterPro" id="IPR027417">
    <property type="entry name" value="P-loop_NTPase"/>
</dbReference>
<evidence type="ECO:0000256" key="4">
    <source>
        <dbReference type="ARBA" id="ARBA00022967"/>
    </source>
</evidence>
<dbReference type="InterPro" id="IPR003593">
    <property type="entry name" value="AAA+_ATPase"/>
</dbReference>
<dbReference type="CDD" id="cd03214">
    <property type="entry name" value="ABC_Iron-Siderophores_B12_Hemin"/>
    <property type="match status" value="1"/>
</dbReference>
<reference evidence="7" key="1">
    <citation type="journal article" date="2014" name="Int. J. Syst. Evol. Microbiol.">
        <title>Complete genome sequence of Corynebacterium casei LMG S-19264T (=DSM 44701T), isolated from a smear-ripened cheese.</title>
        <authorList>
            <consortium name="US DOE Joint Genome Institute (JGI-PGF)"/>
            <person name="Walter F."/>
            <person name="Albersmeier A."/>
            <person name="Kalinowski J."/>
            <person name="Ruckert C."/>
        </authorList>
    </citation>
    <scope>NUCLEOTIDE SEQUENCE</scope>
    <source>
        <strain evidence="7">CGMCC 1.15880</strain>
    </source>
</reference>
<keyword evidence="3 7" id="KW-0067">ATP-binding</keyword>
<comment type="caution">
    <text evidence="7">The sequence shown here is derived from an EMBL/GenBank/DDBJ whole genome shotgun (WGS) entry which is preliminary data.</text>
</comment>
<dbReference type="PANTHER" id="PTHR42794">
    <property type="entry name" value="HEMIN IMPORT ATP-BINDING PROTEIN HMUV"/>
    <property type="match status" value="1"/>
</dbReference>
<evidence type="ECO:0000256" key="2">
    <source>
        <dbReference type="ARBA" id="ARBA00022741"/>
    </source>
</evidence>
<dbReference type="EMBL" id="BMKA01000002">
    <property type="protein sequence ID" value="GGA20062.1"/>
    <property type="molecule type" value="Genomic_DNA"/>
</dbReference>
<evidence type="ECO:0000256" key="3">
    <source>
        <dbReference type="ARBA" id="ARBA00022840"/>
    </source>
</evidence>
<dbReference type="RefSeq" id="WP_188674461.1">
    <property type="nucleotide sequence ID" value="NZ_BMKA01000002.1"/>
</dbReference>
<evidence type="ECO:0000313" key="7">
    <source>
        <dbReference type="EMBL" id="GGA20062.1"/>
    </source>
</evidence>
<dbReference type="SMART" id="SM00382">
    <property type="entry name" value="AAA"/>
    <property type="match status" value="1"/>
</dbReference>
<keyword evidence="1" id="KW-0813">Transport</keyword>
<evidence type="ECO:0000259" key="6">
    <source>
        <dbReference type="PROSITE" id="PS50893"/>
    </source>
</evidence>
<keyword evidence="2" id="KW-0547">Nucleotide-binding</keyword>
<evidence type="ECO:0000313" key="8">
    <source>
        <dbReference type="Proteomes" id="UP000628017"/>
    </source>
</evidence>
<gene>
    <name evidence="7" type="primary">hmuV</name>
    <name evidence="7" type="ORF">GCM10011498_21250</name>
</gene>
<keyword evidence="8" id="KW-1185">Reference proteome</keyword>
<sequence>MITGRNIDVAFGPKTILRGVDVDVPFGKLVALCGPNGAGKSTLLSALVGDVPTARGEIHYGNTELRHMDAADLSRHRAVLEQSPTLSAAFSVAEVVRLSIPIEYPPTDTQVLVAKVIALLGLELFADTPVPNLSGGQRHRAHLARVLAQLTANRNLFGPGYLFLDEPTASLDILHQIEVMKTARTMARSGAGVLVVLHDLNLAAAFADSICLMRNGRVASSGKVGEVFTAQTLSEVYATPISVQKTGESPLMILPDYHNAA</sequence>
<protein>
    <submittedName>
        <fullName evidence="7">Hemin import ATP-binding protein HmuV</fullName>
    </submittedName>
</protein>
<dbReference type="PROSITE" id="PS50893">
    <property type="entry name" value="ABC_TRANSPORTER_2"/>
    <property type="match status" value="1"/>
</dbReference>
<comment type="function">
    <text evidence="5">Part of the ABC transporter complex HmuTUV involved in hemin import. Responsible for energy coupling to the transport system.</text>
</comment>
<reference evidence="7" key="2">
    <citation type="submission" date="2020-09" db="EMBL/GenBank/DDBJ databases">
        <authorList>
            <person name="Sun Q."/>
            <person name="Zhou Y."/>
        </authorList>
    </citation>
    <scope>NUCLEOTIDE SEQUENCE</scope>
    <source>
        <strain evidence="7">CGMCC 1.15880</strain>
    </source>
</reference>
<dbReference type="AlphaFoldDB" id="A0A916QY26"/>
<feature type="domain" description="ABC transporter" evidence="6">
    <location>
        <begin position="2"/>
        <end position="240"/>
    </location>
</feature>
<dbReference type="InterPro" id="IPR003439">
    <property type="entry name" value="ABC_transporter-like_ATP-bd"/>
</dbReference>
<name>A0A916QY26_9RHOB</name>
<dbReference type="GO" id="GO:0005524">
    <property type="term" value="F:ATP binding"/>
    <property type="evidence" value="ECO:0007669"/>
    <property type="project" value="UniProtKB-KW"/>
</dbReference>